<name>A0A2R6Q7C5_9APHY</name>
<dbReference type="EMBL" id="MLYV02000388">
    <property type="protein sequence ID" value="PSS03318.1"/>
    <property type="molecule type" value="Genomic_DNA"/>
</dbReference>
<reference evidence="1 2" key="1">
    <citation type="submission" date="2018-02" db="EMBL/GenBank/DDBJ databases">
        <title>Genome sequence of the basidiomycete white-rot fungus Phlebia centrifuga.</title>
        <authorList>
            <person name="Granchi Z."/>
            <person name="Peng M."/>
            <person name="de Vries R.P."/>
            <person name="Hilden K."/>
            <person name="Makela M.R."/>
            <person name="Grigoriev I."/>
            <person name="Riley R."/>
        </authorList>
    </citation>
    <scope>NUCLEOTIDE SEQUENCE [LARGE SCALE GENOMIC DNA]</scope>
    <source>
        <strain evidence="1 2">FBCC195</strain>
    </source>
</reference>
<protein>
    <submittedName>
        <fullName evidence="1">Uncharacterized protein</fullName>
    </submittedName>
</protein>
<keyword evidence="2" id="KW-1185">Reference proteome</keyword>
<sequence>MNTNCFLARSIAWESNSWPQASGKNLLNYNSEDIKYHRYQERVYLQHALLQEAAVGLLVWAFKLKATVGDGVRHWPAAASVHGPGPQPFRVPSSNYKSEYFKTEENV</sequence>
<proteinExistence type="predicted"/>
<dbReference type="Proteomes" id="UP000186601">
    <property type="component" value="Unassembled WGS sequence"/>
</dbReference>
<gene>
    <name evidence="1" type="ORF">PHLCEN_2v3992</name>
</gene>
<evidence type="ECO:0000313" key="2">
    <source>
        <dbReference type="Proteomes" id="UP000186601"/>
    </source>
</evidence>
<dbReference type="AlphaFoldDB" id="A0A2R6Q7C5"/>
<accession>A0A2R6Q7C5</accession>
<comment type="caution">
    <text evidence="1">The sequence shown here is derived from an EMBL/GenBank/DDBJ whole genome shotgun (WGS) entry which is preliminary data.</text>
</comment>
<organism evidence="1 2">
    <name type="scientific">Hermanssonia centrifuga</name>
    <dbReference type="NCBI Taxonomy" id="98765"/>
    <lineage>
        <taxon>Eukaryota</taxon>
        <taxon>Fungi</taxon>
        <taxon>Dikarya</taxon>
        <taxon>Basidiomycota</taxon>
        <taxon>Agaricomycotina</taxon>
        <taxon>Agaricomycetes</taxon>
        <taxon>Polyporales</taxon>
        <taxon>Meruliaceae</taxon>
        <taxon>Hermanssonia</taxon>
    </lineage>
</organism>
<evidence type="ECO:0000313" key="1">
    <source>
        <dbReference type="EMBL" id="PSS03318.1"/>
    </source>
</evidence>